<gene>
    <name evidence="3" type="ORF">AU255_02995</name>
</gene>
<dbReference type="RefSeq" id="WP_080521501.1">
    <property type="nucleotide sequence ID" value="NZ_LPUF01000001.1"/>
</dbReference>
<proteinExistence type="predicted"/>
<comment type="caution">
    <text evidence="3">The sequence shown here is derived from an EMBL/GenBank/DDBJ whole genome shotgun (WGS) entry which is preliminary data.</text>
</comment>
<keyword evidence="1" id="KW-0472">Membrane</keyword>
<evidence type="ECO:0000313" key="4">
    <source>
        <dbReference type="Proteomes" id="UP000191980"/>
    </source>
</evidence>
<keyword evidence="1" id="KW-0812">Transmembrane</keyword>
<feature type="transmembrane region" description="Helical" evidence="1">
    <location>
        <begin position="6"/>
        <end position="31"/>
    </location>
</feature>
<dbReference type="Pfam" id="PF21742">
    <property type="entry name" value="DUF6868"/>
    <property type="match status" value="1"/>
</dbReference>
<dbReference type="OrthoDB" id="5472096at2"/>
<feature type="domain" description="DUF6868" evidence="2">
    <location>
        <begin position="1"/>
        <end position="79"/>
    </location>
</feature>
<name>A0A1V8M5P8_9GAMM</name>
<evidence type="ECO:0000313" key="3">
    <source>
        <dbReference type="EMBL" id="OQK16884.1"/>
    </source>
</evidence>
<dbReference type="InterPro" id="IPR049220">
    <property type="entry name" value="DUF6868"/>
</dbReference>
<dbReference type="Proteomes" id="UP000191980">
    <property type="component" value="Unassembled WGS sequence"/>
</dbReference>
<dbReference type="AlphaFoldDB" id="A0A1V8M5P8"/>
<sequence length="80" mass="9352">MDIQTMTAFFMWCTIINGGIFILWTVFSIFAPDFVYRMQSKLFPISRETYNVVIYSFFGLFKIVFLVFNVVPYVALLIVG</sequence>
<dbReference type="EMBL" id="LPUF01000001">
    <property type="protein sequence ID" value="OQK16884.1"/>
    <property type="molecule type" value="Genomic_DNA"/>
</dbReference>
<organism evidence="3 4">
    <name type="scientific">Methyloprofundus sedimenti</name>
    <dbReference type="NCBI Taxonomy" id="1420851"/>
    <lineage>
        <taxon>Bacteria</taxon>
        <taxon>Pseudomonadati</taxon>
        <taxon>Pseudomonadota</taxon>
        <taxon>Gammaproteobacteria</taxon>
        <taxon>Methylococcales</taxon>
        <taxon>Methylococcaceae</taxon>
        <taxon>Methyloprofundus</taxon>
    </lineage>
</organism>
<accession>A0A1V8M5P8</accession>
<keyword evidence="4" id="KW-1185">Reference proteome</keyword>
<keyword evidence="1" id="KW-1133">Transmembrane helix</keyword>
<reference evidence="3 4" key="1">
    <citation type="submission" date="2015-12" db="EMBL/GenBank/DDBJ databases">
        <authorList>
            <person name="Shamseldin A."/>
            <person name="Moawad H."/>
            <person name="Abd El-Rahim W.M."/>
            <person name="Sadowsky M.J."/>
        </authorList>
    </citation>
    <scope>NUCLEOTIDE SEQUENCE [LARGE SCALE GENOMIC DNA]</scope>
    <source>
        <strain evidence="3 4">WF1</strain>
    </source>
</reference>
<feature type="transmembrane region" description="Helical" evidence="1">
    <location>
        <begin position="52"/>
        <end position="79"/>
    </location>
</feature>
<evidence type="ECO:0000256" key="1">
    <source>
        <dbReference type="SAM" id="Phobius"/>
    </source>
</evidence>
<evidence type="ECO:0000259" key="2">
    <source>
        <dbReference type="Pfam" id="PF21742"/>
    </source>
</evidence>
<protein>
    <recommendedName>
        <fullName evidence="2">DUF6868 domain-containing protein</fullName>
    </recommendedName>
</protein>